<gene>
    <name evidence="3" type="ordered locus">SL003B_2561</name>
</gene>
<dbReference type="RefSeq" id="WP_013653299.1">
    <property type="nucleotide sequence ID" value="NC_015259.1"/>
</dbReference>
<proteinExistence type="predicted"/>
<organism evidence="3 4">
    <name type="scientific">Polymorphum gilvum (strain LMG 25793 / CGMCC 1.9160 / SL003B-26A1)</name>
    <dbReference type="NCBI Taxonomy" id="991905"/>
    <lineage>
        <taxon>Bacteria</taxon>
        <taxon>Pseudomonadati</taxon>
        <taxon>Pseudomonadota</taxon>
        <taxon>Alphaproteobacteria</taxon>
        <taxon>Rhodobacterales</taxon>
        <taxon>Paracoccaceae</taxon>
        <taxon>Polymorphum</taxon>
    </lineage>
</organism>
<dbReference type="Pfam" id="PF12728">
    <property type="entry name" value="HTH_17"/>
    <property type="match status" value="1"/>
</dbReference>
<evidence type="ECO:0000259" key="2">
    <source>
        <dbReference type="Pfam" id="PF12728"/>
    </source>
</evidence>
<dbReference type="OrthoDB" id="5459819at2"/>
<accession>F2J3G0</accession>
<dbReference type="STRING" id="991905.SL003B_2561"/>
<dbReference type="Proteomes" id="UP000008130">
    <property type="component" value="Chromosome"/>
</dbReference>
<dbReference type="InterPro" id="IPR041657">
    <property type="entry name" value="HTH_17"/>
</dbReference>
<dbReference type="EMBL" id="CP002568">
    <property type="protein sequence ID" value="ADZ70985.1"/>
    <property type="molecule type" value="Genomic_DNA"/>
</dbReference>
<dbReference type="KEGG" id="pgv:SL003B_2561"/>
<evidence type="ECO:0000256" key="1">
    <source>
        <dbReference type="SAM" id="MobiDB-lite"/>
    </source>
</evidence>
<feature type="region of interest" description="Disordered" evidence="1">
    <location>
        <begin position="58"/>
        <end position="78"/>
    </location>
</feature>
<dbReference type="SUPFAM" id="SSF46955">
    <property type="entry name" value="Putative DNA-binding domain"/>
    <property type="match status" value="1"/>
</dbReference>
<feature type="domain" description="Helix-turn-helix" evidence="2">
    <location>
        <begin position="8"/>
        <end position="53"/>
    </location>
</feature>
<reference evidence="3 4" key="1">
    <citation type="journal article" date="2011" name="J. Bacteriol.">
        <title>Complete genome sequence of Polymorphum gilvum SL003B-26A1T, a crude oil-degrading bacterium from oil-polluted saline soil.</title>
        <authorList>
            <person name="Li S.G."/>
            <person name="Tang Y.Q."/>
            <person name="Nie Y."/>
            <person name="Cai M."/>
            <person name="Wu X.L."/>
        </authorList>
    </citation>
    <scope>NUCLEOTIDE SEQUENCE [LARGE SCALE GENOMIC DNA]</scope>
    <source>
        <strain evidence="4">LMG 25793 / CGMCC 1.9160 / SL003B-26A1</strain>
    </source>
</reference>
<name>F2J3G0_POLGS</name>
<dbReference type="eggNOG" id="ENOG5033BIC">
    <property type="taxonomic scope" value="Bacteria"/>
</dbReference>
<dbReference type="HOGENOM" id="CLU_140176_4_3_5"/>
<dbReference type="NCBIfam" id="TIGR01764">
    <property type="entry name" value="excise"/>
    <property type="match status" value="1"/>
</dbReference>
<dbReference type="AlphaFoldDB" id="F2J3G0"/>
<sequence length="78" mass="8729">MHSDRYQTVREVADLLKVGEATVRRWIRDGELRAIDLGREWRIAASDLDAFLRCHATRPPLSESSDGTGHQQGGAPQT</sequence>
<dbReference type="InterPro" id="IPR009061">
    <property type="entry name" value="DNA-bd_dom_put_sf"/>
</dbReference>
<keyword evidence="4" id="KW-1185">Reference proteome</keyword>
<evidence type="ECO:0000313" key="3">
    <source>
        <dbReference type="EMBL" id="ADZ70985.1"/>
    </source>
</evidence>
<protein>
    <submittedName>
        <fullName evidence="3">DNA binding domain, excisionase family, putative</fullName>
    </submittedName>
</protein>
<dbReference type="InterPro" id="IPR010093">
    <property type="entry name" value="SinI_DNA-bd"/>
</dbReference>
<dbReference type="GO" id="GO:0003677">
    <property type="term" value="F:DNA binding"/>
    <property type="evidence" value="ECO:0007669"/>
    <property type="project" value="InterPro"/>
</dbReference>
<feature type="compositionally biased region" description="Polar residues" evidence="1">
    <location>
        <begin position="62"/>
        <end position="78"/>
    </location>
</feature>
<evidence type="ECO:0000313" key="4">
    <source>
        <dbReference type="Proteomes" id="UP000008130"/>
    </source>
</evidence>